<evidence type="ECO:0000313" key="2">
    <source>
        <dbReference type="Proteomes" id="UP000625551"/>
    </source>
</evidence>
<name>A0ABR7XEZ9_9BACT</name>
<accession>A0ABR7XEZ9</accession>
<dbReference type="Proteomes" id="UP000625551">
    <property type="component" value="Unassembled WGS sequence"/>
</dbReference>
<proteinExistence type="predicted"/>
<evidence type="ECO:0000313" key="1">
    <source>
        <dbReference type="EMBL" id="MBD1396496.1"/>
    </source>
</evidence>
<dbReference type="RefSeq" id="WP_191182595.1">
    <property type="nucleotide sequence ID" value="NZ_JACXAJ010000001.1"/>
</dbReference>
<dbReference type="EMBL" id="JACXAJ010000001">
    <property type="protein sequence ID" value="MBD1396496.1"/>
    <property type="molecule type" value="Genomic_DNA"/>
</dbReference>
<reference evidence="1 2" key="1">
    <citation type="submission" date="2020-09" db="EMBL/GenBank/DDBJ databases">
        <title>Genome sequencing and assembly of Pontibacter sp.</title>
        <authorList>
            <person name="Chhetri G."/>
        </authorList>
    </citation>
    <scope>NUCLEOTIDE SEQUENCE [LARGE SCALE GENOMIC DNA]</scope>
    <source>
        <strain evidence="1 2">JH31</strain>
    </source>
</reference>
<keyword evidence="2" id="KW-1185">Reference proteome</keyword>
<sequence length="89" mass="10438">MKDFERIKNALNHSNILVLKNEEKKVECSFIKEGLVYDNFEIENRALASALQEKSTNGIVEGFNFERLKNTYDWFTLHVKSRMVLEALK</sequence>
<gene>
    <name evidence="1" type="ORF">H9Q13_04910</name>
</gene>
<organism evidence="1 2">
    <name type="scientific">Pontibacter aquaedesilientis</name>
    <dbReference type="NCBI Taxonomy" id="2766980"/>
    <lineage>
        <taxon>Bacteria</taxon>
        <taxon>Pseudomonadati</taxon>
        <taxon>Bacteroidota</taxon>
        <taxon>Cytophagia</taxon>
        <taxon>Cytophagales</taxon>
        <taxon>Hymenobacteraceae</taxon>
        <taxon>Pontibacter</taxon>
    </lineage>
</organism>
<protein>
    <submittedName>
        <fullName evidence="1">Uncharacterized protein</fullName>
    </submittedName>
</protein>
<comment type="caution">
    <text evidence="1">The sequence shown here is derived from an EMBL/GenBank/DDBJ whole genome shotgun (WGS) entry which is preliminary data.</text>
</comment>